<evidence type="ECO:0000313" key="11">
    <source>
        <dbReference type="EMBL" id="EKU95855.1"/>
    </source>
</evidence>
<evidence type="ECO:0000256" key="2">
    <source>
        <dbReference type="ARBA" id="ARBA00022475"/>
    </source>
</evidence>
<evidence type="ECO:0000256" key="4">
    <source>
        <dbReference type="ARBA" id="ARBA00022989"/>
    </source>
</evidence>
<dbReference type="GO" id="GO:0062054">
    <property type="term" value="F:fluoride channel activity"/>
    <property type="evidence" value="ECO:0007669"/>
    <property type="project" value="UniProtKB-UniRule"/>
</dbReference>
<dbReference type="RefSeq" id="WP_007000848.1">
    <property type="nucleotide sequence ID" value="NZ_JH992955.1"/>
</dbReference>
<gene>
    <name evidence="10" type="primary">fluC</name>
    <name evidence="10" type="synonym">crcB</name>
    <name evidence="11" type="ORF">HMPREF9233_00642</name>
</gene>
<comment type="caution">
    <text evidence="11">The sequence shown here is derived from an EMBL/GenBank/DDBJ whole genome shotgun (WGS) entry which is preliminary data.</text>
</comment>
<feature type="transmembrane region" description="Helical" evidence="10">
    <location>
        <begin position="80"/>
        <end position="100"/>
    </location>
</feature>
<feature type="transmembrane region" description="Helical" evidence="10">
    <location>
        <begin position="45"/>
        <end position="68"/>
    </location>
</feature>
<dbReference type="HOGENOM" id="CLU_114342_1_1_11"/>
<keyword evidence="10" id="KW-0915">Sodium</keyword>
<keyword evidence="10" id="KW-0813">Transport</keyword>
<dbReference type="PATRIC" id="fig|883066.3.peg.658"/>
<keyword evidence="4 10" id="KW-1133">Transmembrane helix</keyword>
<protein>
    <recommendedName>
        <fullName evidence="10">Fluoride-specific ion channel FluC</fullName>
    </recommendedName>
</protein>
<comment type="catalytic activity">
    <reaction evidence="8">
        <text>fluoride(in) = fluoride(out)</text>
        <dbReference type="Rhea" id="RHEA:76159"/>
        <dbReference type="ChEBI" id="CHEBI:17051"/>
    </reaction>
    <physiologicalReaction direction="left-to-right" evidence="8">
        <dbReference type="Rhea" id="RHEA:76160"/>
    </physiologicalReaction>
</comment>
<evidence type="ECO:0000256" key="7">
    <source>
        <dbReference type="ARBA" id="ARBA00035120"/>
    </source>
</evidence>
<dbReference type="eggNOG" id="COG0239">
    <property type="taxonomic scope" value="Bacteria"/>
</dbReference>
<evidence type="ECO:0000256" key="5">
    <source>
        <dbReference type="ARBA" id="ARBA00023136"/>
    </source>
</evidence>
<accession>K9F354</accession>
<keyword evidence="5 10" id="KW-0472">Membrane</keyword>
<organism evidence="11 12">
    <name type="scientific">Actinobaculum massiliense ACS-171-V-Col2</name>
    <dbReference type="NCBI Taxonomy" id="883066"/>
    <lineage>
        <taxon>Bacteria</taxon>
        <taxon>Bacillati</taxon>
        <taxon>Actinomycetota</taxon>
        <taxon>Actinomycetes</taxon>
        <taxon>Actinomycetales</taxon>
        <taxon>Actinomycetaceae</taxon>
        <taxon>Actinobaculum</taxon>
    </lineage>
</organism>
<evidence type="ECO:0000256" key="6">
    <source>
        <dbReference type="ARBA" id="ARBA00023303"/>
    </source>
</evidence>
<comment type="function">
    <text evidence="9 10">Fluoride-specific ion channel. Important for reducing fluoride concentration in the cell, thus reducing its toxicity.</text>
</comment>
<keyword evidence="6 10" id="KW-0407">Ion channel</keyword>
<keyword evidence="10" id="KW-0406">Ion transport</keyword>
<dbReference type="STRING" id="202789.GCA_001457435_01490"/>
<dbReference type="Pfam" id="PF02537">
    <property type="entry name" value="CRCB"/>
    <property type="match status" value="1"/>
</dbReference>
<evidence type="ECO:0000256" key="1">
    <source>
        <dbReference type="ARBA" id="ARBA00004651"/>
    </source>
</evidence>
<dbReference type="AlphaFoldDB" id="K9F354"/>
<dbReference type="GO" id="GO:0005886">
    <property type="term" value="C:plasma membrane"/>
    <property type="evidence" value="ECO:0007669"/>
    <property type="project" value="UniProtKB-SubCell"/>
</dbReference>
<evidence type="ECO:0000313" key="12">
    <source>
        <dbReference type="Proteomes" id="UP000009888"/>
    </source>
</evidence>
<keyword evidence="10" id="KW-0479">Metal-binding</keyword>
<evidence type="ECO:0000256" key="9">
    <source>
        <dbReference type="ARBA" id="ARBA00049940"/>
    </source>
</evidence>
<keyword evidence="2 10" id="KW-1003">Cell membrane</keyword>
<comment type="activity regulation">
    <text evidence="10">Na(+) is not transported, but it plays an essential structural role and its presence is essential for fluoride channel function.</text>
</comment>
<dbReference type="InterPro" id="IPR003691">
    <property type="entry name" value="FluC"/>
</dbReference>
<dbReference type="EMBL" id="AGWL01000002">
    <property type="protein sequence ID" value="EKU95855.1"/>
    <property type="molecule type" value="Genomic_DNA"/>
</dbReference>
<keyword evidence="3 10" id="KW-0812">Transmembrane</keyword>
<feature type="transmembrane region" description="Helical" evidence="10">
    <location>
        <begin position="120"/>
        <end position="143"/>
    </location>
</feature>
<evidence type="ECO:0000256" key="10">
    <source>
        <dbReference type="HAMAP-Rule" id="MF_00454"/>
    </source>
</evidence>
<comment type="subcellular location">
    <subcellularLocation>
        <location evidence="1 10">Cell membrane</location>
        <topology evidence="1 10">Multi-pass membrane protein</topology>
    </subcellularLocation>
</comment>
<proteinExistence type="inferred from homology"/>
<evidence type="ECO:0000256" key="3">
    <source>
        <dbReference type="ARBA" id="ARBA00022692"/>
    </source>
</evidence>
<dbReference type="GO" id="GO:0140114">
    <property type="term" value="P:cellular detoxification of fluoride"/>
    <property type="evidence" value="ECO:0007669"/>
    <property type="project" value="UniProtKB-UniRule"/>
</dbReference>
<dbReference type="HAMAP" id="MF_00454">
    <property type="entry name" value="FluC"/>
    <property type="match status" value="1"/>
</dbReference>
<comment type="similarity">
    <text evidence="7 10">Belongs to the fluoride channel Fluc/FEX (TC 1.A.43) family.</text>
</comment>
<evidence type="ECO:0000256" key="8">
    <source>
        <dbReference type="ARBA" id="ARBA00035585"/>
    </source>
</evidence>
<dbReference type="Proteomes" id="UP000009888">
    <property type="component" value="Unassembled WGS sequence"/>
</dbReference>
<sequence>MASLHRDPIALGAIFLGGALGTLLRYLVPLAVAAVSQMPDEPRELAATCAVNIIGAFLLGLITGIWAGRKAGPDSRNGHLKIFLGTGFCGGFTTYGTFVSQGTWLVYLAPSFGVAGYARAFTYIFGSLGVGFAAAWLGVALGARLAPKRGERA</sequence>
<feature type="transmembrane region" description="Helical" evidence="10">
    <location>
        <begin position="9"/>
        <end position="33"/>
    </location>
</feature>
<name>K9F354_9ACTO</name>
<feature type="binding site" evidence="10">
    <location>
        <position position="93"/>
    </location>
    <ligand>
        <name>Na(+)</name>
        <dbReference type="ChEBI" id="CHEBI:29101"/>
        <note>structural</note>
    </ligand>
</feature>
<keyword evidence="12" id="KW-1185">Reference proteome</keyword>
<feature type="binding site" evidence="10">
    <location>
        <position position="90"/>
    </location>
    <ligand>
        <name>Na(+)</name>
        <dbReference type="ChEBI" id="CHEBI:29101"/>
        <note>structural</note>
    </ligand>
</feature>
<reference evidence="11 12" key="1">
    <citation type="submission" date="2012-09" db="EMBL/GenBank/DDBJ databases">
        <title>The Genome Sequence of Actinobaculum massiliae ACS-171-V-COL2.</title>
        <authorList>
            <consortium name="The Broad Institute Genome Sequencing Platform"/>
            <person name="Earl A."/>
            <person name="Ward D."/>
            <person name="Feldgarden M."/>
            <person name="Gevers D."/>
            <person name="Saerens B."/>
            <person name="Vaneechoutte M."/>
            <person name="Walker B."/>
            <person name="Young S.K."/>
            <person name="Zeng Q."/>
            <person name="Gargeya S."/>
            <person name="Fitzgerald M."/>
            <person name="Haas B."/>
            <person name="Abouelleil A."/>
            <person name="Alvarado L."/>
            <person name="Arachchi H.M."/>
            <person name="Berlin A."/>
            <person name="Chapman S.B."/>
            <person name="Goldberg J."/>
            <person name="Griggs A."/>
            <person name="Gujja S."/>
            <person name="Hansen M."/>
            <person name="Howarth C."/>
            <person name="Imamovic A."/>
            <person name="Larimer J."/>
            <person name="McCowen C."/>
            <person name="Montmayeur A."/>
            <person name="Murphy C."/>
            <person name="Neiman D."/>
            <person name="Pearson M."/>
            <person name="Priest M."/>
            <person name="Roberts A."/>
            <person name="Saif S."/>
            <person name="Shea T."/>
            <person name="Sisk P."/>
            <person name="Sykes S."/>
            <person name="Wortman J."/>
            <person name="Nusbaum C."/>
            <person name="Birren B."/>
        </authorList>
    </citation>
    <scope>NUCLEOTIDE SEQUENCE [LARGE SCALE GENOMIC DNA]</scope>
    <source>
        <strain evidence="12">ACS-171-V-Col2</strain>
    </source>
</reference>
<dbReference type="GO" id="GO:0046872">
    <property type="term" value="F:metal ion binding"/>
    <property type="evidence" value="ECO:0007669"/>
    <property type="project" value="UniProtKB-KW"/>
</dbReference>